<comment type="caution">
    <text evidence="1">The sequence shown here is derived from an EMBL/GenBank/DDBJ whole genome shotgun (WGS) entry which is preliminary data.</text>
</comment>
<dbReference type="EMBL" id="JAWDJW010011107">
    <property type="protein sequence ID" value="KAK3045036.1"/>
    <property type="molecule type" value="Genomic_DNA"/>
</dbReference>
<name>A0ACC3CVF6_9PEZI</name>
<evidence type="ECO:0000313" key="1">
    <source>
        <dbReference type="EMBL" id="KAK3045036.1"/>
    </source>
</evidence>
<protein>
    <submittedName>
        <fullName evidence="1">Uncharacterized protein</fullName>
    </submittedName>
</protein>
<organism evidence="1 2">
    <name type="scientific">Coniosporium uncinatum</name>
    <dbReference type="NCBI Taxonomy" id="93489"/>
    <lineage>
        <taxon>Eukaryota</taxon>
        <taxon>Fungi</taxon>
        <taxon>Dikarya</taxon>
        <taxon>Ascomycota</taxon>
        <taxon>Pezizomycotina</taxon>
        <taxon>Dothideomycetes</taxon>
        <taxon>Dothideomycetes incertae sedis</taxon>
        <taxon>Coniosporium</taxon>
    </lineage>
</organism>
<keyword evidence="2" id="KW-1185">Reference proteome</keyword>
<reference evidence="1" key="1">
    <citation type="submission" date="2024-09" db="EMBL/GenBank/DDBJ databases">
        <title>Black Yeasts Isolated from many extreme environments.</title>
        <authorList>
            <person name="Coleine C."/>
            <person name="Stajich J.E."/>
            <person name="Selbmann L."/>
        </authorList>
    </citation>
    <scope>NUCLEOTIDE SEQUENCE</scope>
    <source>
        <strain evidence="1">CCFEE 5737</strain>
    </source>
</reference>
<proteinExistence type="predicted"/>
<sequence>AQTLKTLLESYLSQPAESMPNLQHDAKRLAENVLKEAAATQGNVSSAVEQGKSDREDATPKTKPMSEPERPTSKRASTAKIVPLTKDSSQPKG</sequence>
<accession>A0ACC3CVF6</accession>
<feature type="non-terminal residue" evidence="1">
    <location>
        <position position="1"/>
    </location>
</feature>
<dbReference type="Proteomes" id="UP001186974">
    <property type="component" value="Unassembled WGS sequence"/>
</dbReference>
<gene>
    <name evidence="1" type="ORF">LTS18_014733</name>
</gene>
<evidence type="ECO:0000313" key="2">
    <source>
        <dbReference type="Proteomes" id="UP001186974"/>
    </source>
</evidence>